<dbReference type="Pfam" id="PF13541">
    <property type="entry name" value="ChlI"/>
    <property type="match status" value="1"/>
</dbReference>
<evidence type="ECO:0000313" key="3">
    <source>
        <dbReference type="EMBL" id="MBM7589497.1"/>
    </source>
</evidence>
<dbReference type="SUPFAM" id="SSF54211">
    <property type="entry name" value="Ribosomal protein S5 domain 2-like"/>
    <property type="match status" value="1"/>
</dbReference>
<dbReference type="InterPro" id="IPR027417">
    <property type="entry name" value="P-loop_NTPase"/>
</dbReference>
<protein>
    <submittedName>
        <fullName evidence="3">Magnesium chelatase family protein</fullName>
    </submittedName>
</protein>
<evidence type="ECO:0000256" key="1">
    <source>
        <dbReference type="ARBA" id="ARBA00006354"/>
    </source>
</evidence>
<dbReference type="InterPro" id="IPR045006">
    <property type="entry name" value="CHLI-like"/>
</dbReference>
<organism evidence="3 4">
    <name type="scientific">Brevibacillus fulvus</name>
    <dbReference type="NCBI Taxonomy" id="1125967"/>
    <lineage>
        <taxon>Bacteria</taxon>
        <taxon>Bacillati</taxon>
        <taxon>Bacillota</taxon>
        <taxon>Bacilli</taxon>
        <taxon>Bacillales</taxon>
        <taxon>Paenibacillaceae</taxon>
        <taxon>Brevibacillus</taxon>
    </lineage>
</organism>
<dbReference type="InterPro" id="IPR000523">
    <property type="entry name" value="Mg_chelatse_chII-like_cat_dom"/>
</dbReference>
<comment type="caution">
    <text evidence="3">The sequence shown here is derived from an EMBL/GenBank/DDBJ whole genome shotgun (WGS) entry which is preliminary data.</text>
</comment>
<dbReference type="Proteomes" id="UP000717624">
    <property type="component" value="Unassembled WGS sequence"/>
</dbReference>
<dbReference type="SUPFAM" id="SSF52540">
    <property type="entry name" value="P-loop containing nucleoside triphosphate hydrolases"/>
    <property type="match status" value="1"/>
</dbReference>
<dbReference type="InterPro" id="IPR003593">
    <property type="entry name" value="AAA+_ATPase"/>
</dbReference>
<evidence type="ECO:0000259" key="2">
    <source>
        <dbReference type="SMART" id="SM00382"/>
    </source>
</evidence>
<keyword evidence="4" id="KW-1185">Reference proteome</keyword>
<dbReference type="InterPro" id="IPR014721">
    <property type="entry name" value="Ribsml_uS5_D2-typ_fold_subgr"/>
</dbReference>
<dbReference type="InterPro" id="IPR020568">
    <property type="entry name" value="Ribosomal_Su5_D2-typ_SF"/>
</dbReference>
<name>A0A938Y0T6_9BACL</name>
<accession>A0A938Y0T6</accession>
<dbReference type="PANTHER" id="PTHR32039:SF7">
    <property type="entry name" value="COMPETENCE PROTEIN COMM"/>
    <property type="match status" value="1"/>
</dbReference>
<evidence type="ECO:0000313" key="4">
    <source>
        <dbReference type="Proteomes" id="UP000717624"/>
    </source>
</evidence>
<comment type="similarity">
    <text evidence="1">Belongs to the Mg-chelatase subunits D/I family. ComM subfamily.</text>
</comment>
<dbReference type="InterPro" id="IPR025158">
    <property type="entry name" value="Mg_chelat-rel_C"/>
</dbReference>
<reference evidence="3" key="1">
    <citation type="submission" date="2021-01" db="EMBL/GenBank/DDBJ databases">
        <title>Genomic Encyclopedia of Type Strains, Phase IV (KMG-IV): sequencing the most valuable type-strain genomes for metagenomic binning, comparative biology and taxonomic classification.</title>
        <authorList>
            <person name="Goeker M."/>
        </authorList>
    </citation>
    <scope>NUCLEOTIDE SEQUENCE</scope>
    <source>
        <strain evidence="3">DSM 25523</strain>
    </source>
</reference>
<dbReference type="GO" id="GO:0005524">
    <property type="term" value="F:ATP binding"/>
    <property type="evidence" value="ECO:0007669"/>
    <property type="project" value="InterPro"/>
</dbReference>
<dbReference type="AlphaFoldDB" id="A0A938Y0T6"/>
<dbReference type="RefSeq" id="WP_204517202.1">
    <property type="nucleotide sequence ID" value="NZ_BAABIN010000013.1"/>
</dbReference>
<dbReference type="PANTHER" id="PTHR32039">
    <property type="entry name" value="MAGNESIUM-CHELATASE SUBUNIT CHLI"/>
    <property type="match status" value="1"/>
</dbReference>
<dbReference type="NCBIfam" id="TIGR00368">
    <property type="entry name" value="YifB family Mg chelatase-like AAA ATPase"/>
    <property type="match status" value="1"/>
</dbReference>
<dbReference type="SMART" id="SM00382">
    <property type="entry name" value="AAA"/>
    <property type="match status" value="1"/>
</dbReference>
<dbReference type="Gene3D" id="3.30.230.10">
    <property type="match status" value="1"/>
</dbReference>
<dbReference type="Pfam" id="PF13335">
    <property type="entry name" value="Mg_chelatase_C"/>
    <property type="match status" value="1"/>
</dbReference>
<proteinExistence type="inferred from homology"/>
<dbReference type="InterPro" id="IPR004482">
    <property type="entry name" value="Mg_chelat-rel"/>
</dbReference>
<dbReference type="Gene3D" id="3.40.50.300">
    <property type="entry name" value="P-loop containing nucleotide triphosphate hydrolases"/>
    <property type="match status" value="1"/>
</dbReference>
<feature type="domain" description="AAA+ ATPase" evidence="2">
    <location>
        <begin position="215"/>
        <end position="401"/>
    </location>
</feature>
<sequence>MYAQIFSATVQGIDGLIVTVEVDIANGLPQFELVGLGGSAVKEARDRVRAALRNGGFDFPLQRITVNLAPADLRKEGSGFDLAIAMGILLASEQVRQRTEQTLILGELALDGSLRPMSGVLPILLEAKQKGFTHVILPQQNTAEARLVDLTIMPADTLKTAVQYWTGEKAPPSHFAEESLSVASSTQQRAKGRWDFAHVLGQQSVKRGLEVAAAGFHNVLLIGPPGSGKTLLAHCLPTIMPQMSREESYDVTKIYSIAGQLRTNSGLIEERPFRAPHHTITAAALVGGGGQVPRPGECSLAHGGILFLDELPEFSRHVLEVLRQPLEAGCVTIGRSRQVYTFPARFLLIASLNPCPCGFYGTYDEQRLCTCTPQQIQKYRARLSGPLLDRIDIHLEVPRVPVEELELRKTAEPSQLIRQRVEQARKTQEARFAERLSFPFNSGMQGDELRKHVNLDKEGAQLLRLAFHKMGLSARGYDRVLKVARTIADLDHSEQVLAVHIAEAVKYRSLDRAVPG</sequence>
<dbReference type="Pfam" id="PF01078">
    <property type="entry name" value="Mg_chelatase"/>
    <property type="match status" value="1"/>
</dbReference>
<dbReference type="EMBL" id="JAFBEB010000002">
    <property type="protein sequence ID" value="MBM7589497.1"/>
    <property type="molecule type" value="Genomic_DNA"/>
</dbReference>
<gene>
    <name evidence="3" type="ORF">JOD01_001095</name>
</gene>